<evidence type="ECO:0000313" key="3">
    <source>
        <dbReference type="Proteomes" id="UP000076532"/>
    </source>
</evidence>
<dbReference type="Proteomes" id="UP000076532">
    <property type="component" value="Unassembled WGS sequence"/>
</dbReference>
<gene>
    <name evidence="2" type="ORF">FIBSPDRAFT_756474</name>
</gene>
<proteinExistence type="predicted"/>
<dbReference type="AlphaFoldDB" id="A0A166AGV6"/>
<dbReference type="OrthoDB" id="5598475at2759"/>
<dbReference type="EMBL" id="KV417660">
    <property type="protein sequence ID" value="KZP11593.1"/>
    <property type="molecule type" value="Genomic_DNA"/>
</dbReference>
<keyword evidence="3" id="KW-1185">Reference proteome</keyword>
<feature type="region of interest" description="Disordered" evidence="1">
    <location>
        <begin position="81"/>
        <end position="114"/>
    </location>
</feature>
<reference evidence="2 3" key="1">
    <citation type="journal article" date="2016" name="Mol. Biol. Evol.">
        <title>Comparative Genomics of Early-Diverging Mushroom-Forming Fungi Provides Insights into the Origins of Lignocellulose Decay Capabilities.</title>
        <authorList>
            <person name="Nagy L.G."/>
            <person name="Riley R."/>
            <person name="Tritt A."/>
            <person name="Adam C."/>
            <person name="Daum C."/>
            <person name="Floudas D."/>
            <person name="Sun H."/>
            <person name="Yadav J.S."/>
            <person name="Pangilinan J."/>
            <person name="Larsson K.H."/>
            <person name="Matsuura K."/>
            <person name="Barry K."/>
            <person name="Labutti K."/>
            <person name="Kuo R."/>
            <person name="Ohm R.A."/>
            <person name="Bhattacharya S.S."/>
            <person name="Shirouzu T."/>
            <person name="Yoshinaga Y."/>
            <person name="Martin F.M."/>
            <person name="Grigoriev I.V."/>
            <person name="Hibbett D.S."/>
        </authorList>
    </citation>
    <scope>NUCLEOTIDE SEQUENCE [LARGE SCALE GENOMIC DNA]</scope>
    <source>
        <strain evidence="2 3">CBS 109695</strain>
    </source>
</reference>
<name>A0A166AGV6_9AGAM</name>
<organism evidence="2 3">
    <name type="scientific">Athelia psychrophila</name>
    <dbReference type="NCBI Taxonomy" id="1759441"/>
    <lineage>
        <taxon>Eukaryota</taxon>
        <taxon>Fungi</taxon>
        <taxon>Dikarya</taxon>
        <taxon>Basidiomycota</taxon>
        <taxon>Agaricomycotina</taxon>
        <taxon>Agaricomycetes</taxon>
        <taxon>Agaricomycetidae</taxon>
        <taxon>Atheliales</taxon>
        <taxon>Atheliaceae</taxon>
        <taxon>Athelia</taxon>
    </lineage>
</organism>
<protein>
    <submittedName>
        <fullName evidence="2">Uncharacterized protein</fullName>
    </submittedName>
</protein>
<sequence>MPQRSARHPPVREPAGMAFHASSFWRYPLIAESKEDNMPPQTPKLPPETGWRAFMIDIAPTQHYPAHNEYGALEHTLGELGAPLMPRQTPPPMAHMENAPPKSLRMIHGQGSLW</sequence>
<evidence type="ECO:0000313" key="2">
    <source>
        <dbReference type="EMBL" id="KZP11593.1"/>
    </source>
</evidence>
<evidence type="ECO:0000256" key="1">
    <source>
        <dbReference type="SAM" id="MobiDB-lite"/>
    </source>
</evidence>
<accession>A0A166AGV6</accession>